<evidence type="ECO:0000313" key="2">
    <source>
        <dbReference type="Proteomes" id="UP000799291"/>
    </source>
</evidence>
<gene>
    <name evidence="1" type="ORF">K458DRAFT_386968</name>
</gene>
<sequence length="535" mass="60094">MLHQNFQQWPFICGCPLPQDLVSVIIAVRKVASGQLESMHVSSYAAIEWIGAIAEWLFTSELFYMTPQINLLRSTLISPKTKTQVHLTFDRDPSTAVSQSRLHVVLKSYHLSNNISLFWQNDRNQVKRLRKMTLNLGTALGCAARIFKAIVKAEHGVPERYLRECRGYFDAPQAMDKACRLSFDAAKGGDFDHSEEVKGFCLILIMETIIVLCQVTAGLTVAENLHPMRCRLEVFYNRQLQVHGRDKDEDDQGDLSVQESLRTFGPIVYVLFTNGFVDLTLEQEAEADKGRLVAAIKLFIGRYTRTHAIASAVSNSGICAYLDILRDISIVPESAGRVHVMPGTIERDHKPFPQVQDNDIELMHHTGSVIELSAALAELNDVILEVTETAHSLSVNFLFQRHGDDVRDDSRSYLRVGPGDIVHRVHRARGLVHCSAHNRSCKRRRMGPVSCDRAQYPILKLTTDAEIVEVCDTTKDGEYFRVVALRVATAKNPFYFCVLTDEECVDCCLAVVVNHDIRLALIIANVGNVNWTNTT</sequence>
<reference evidence="1" key="1">
    <citation type="journal article" date="2020" name="Stud. Mycol.">
        <title>101 Dothideomycetes genomes: a test case for predicting lifestyles and emergence of pathogens.</title>
        <authorList>
            <person name="Haridas S."/>
            <person name="Albert R."/>
            <person name="Binder M."/>
            <person name="Bloem J."/>
            <person name="Labutti K."/>
            <person name="Salamov A."/>
            <person name="Andreopoulos B."/>
            <person name="Baker S."/>
            <person name="Barry K."/>
            <person name="Bills G."/>
            <person name="Bluhm B."/>
            <person name="Cannon C."/>
            <person name="Castanera R."/>
            <person name="Culley D."/>
            <person name="Daum C."/>
            <person name="Ezra D."/>
            <person name="Gonzalez J."/>
            <person name="Henrissat B."/>
            <person name="Kuo A."/>
            <person name="Liang C."/>
            <person name="Lipzen A."/>
            <person name="Lutzoni F."/>
            <person name="Magnuson J."/>
            <person name="Mondo S."/>
            <person name="Nolan M."/>
            <person name="Ohm R."/>
            <person name="Pangilinan J."/>
            <person name="Park H.-J."/>
            <person name="Ramirez L."/>
            <person name="Alfaro M."/>
            <person name="Sun H."/>
            <person name="Tritt A."/>
            <person name="Yoshinaga Y."/>
            <person name="Zwiers L.-H."/>
            <person name="Turgeon B."/>
            <person name="Goodwin S."/>
            <person name="Spatafora J."/>
            <person name="Crous P."/>
            <person name="Grigoriev I."/>
        </authorList>
    </citation>
    <scope>NUCLEOTIDE SEQUENCE</scope>
    <source>
        <strain evidence="1">CBS 122367</strain>
    </source>
</reference>
<dbReference type="AlphaFoldDB" id="A0A6G1JA41"/>
<name>A0A6G1JA41_9PLEO</name>
<dbReference type="EMBL" id="MU005576">
    <property type="protein sequence ID" value="KAF2687009.1"/>
    <property type="molecule type" value="Genomic_DNA"/>
</dbReference>
<dbReference type="Proteomes" id="UP000799291">
    <property type="component" value="Unassembled WGS sequence"/>
</dbReference>
<keyword evidence="2" id="KW-1185">Reference proteome</keyword>
<accession>A0A6G1JA41</accession>
<evidence type="ECO:0000313" key="1">
    <source>
        <dbReference type="EMBL" id="KAF2687009.1"/>
    </source>
</evidence>
<organism evidence="1 2">
    <name type="scientific">Lentithecium fluviatile CBS 122367</name>
    <dbReference type="NCBI Taxonomy" id="1168545"/>
    <lineage>
        <taxon>Eukaryota</taxon>
        <taxon>Fungi</taxon>
        <taxon>Dikarya</taxon>
        <taxon>Ascomycota</taxon>
        <taxon>Pezizomycotina</taxon>
        <taxon>Dothideomycetes</taxon>
        <taxon>Pleosporomycetidae</taxon>
        <taxon>Pleosporales</taxon>
        <taxon>Massarineae</taxon>
        <taxon>Lentitheciaceae</taxon>
        <taxon>Lentithecium</taxon>
    </lineage>
</organism>
<protein>
    <submittedName>
        <fullName evidence="1">Uncharacterized protein</fullName>
    </submittedName>
</protein>
<proteinExistence type="predicted"/>
<dbReference type="OrthoDB" id="3344043at2759"/>